<protein>
    <recommendedName>
        <fullName evidence="3">Transcriptional regulator</fullName>
    </recommendedName>
</protein>
<dbReference type="RefSeq" id="WP_116469836.1">
    <property type="nucleotide sequence ID" value="NZ_QENQ01000001.1"/>
</dbReference>
<name>A0A2U0SGK2_9SPHN</name>
<dbReference type="EMBL" id="QENQ01000001">
    <property type="protein sequence ID" value="PVX30424.1"/>
    <property type="molecule type" value="Genomic_DNA"/>
</dbReference>
<evidence type="ECO:0000313" key="1">
    <source>
        <dbReference type="EMBL" id="PVX30424.1"/>
    </source>
</evidence>
<sequence>MSVHQEIEAFLQRTRMPAARFGRLAAGDPRLVYDLRLGRAPGPALSARLRAFIAAQGASRRAPQ</sequence>
<evidence type="ECO:0000313" key="2">
    <source>
        <dbReference type="Proteomes" id="UP000245890"/>
    </source>
</evidence>
<gene>
    <name evidence="1" type="ORF">DD559_14615</name>
</gene>
<keyword evidence="2" id="KW-1185">Reference proteome</keyword>
<proteinExistence type="predicted"/>
<accession>A0A2U0SGK2</accession>
<organism evidence="1 2">
    <name type="scientific">Sphingomonas pokkalii</name>
    <dbReference type="NCBI Taxonomy" id="2175090"/>
    <lineage>
        <taxon>Bacteria</taxon>
        <taxon>Pseudomonadati</taxon>
        <taxon>Pseudomonadota</taxon>
        <taxon>Alphaproteobacteria</taxon>
        <taxon>Sphingomonadales</taxon>
        <taxon>Sphingomonadaceae</taxon>
        <taxon>Sphingomonas</taxon>
    </lineage>
</organism>
<comment type="caution">
    <text evidence="1">The sequence shown here is derived from an EMBL/GenBank/DDBJ whole genome shotgun (WGS) entry which is preliminary data.</text>
</comment>
<reference evidence="1 2" key="1">
    <citation type="submission" date="2018-05" db="EMBL/GenBank/DDBJ databases">
        <title>Description of Sphingomonas pokkalii sp nov, isolated from the rhizosphere of saline tolerant pokkali rice and its draft genome analysis.</title>
        <authorList>
            <person name="Menon R."/>
            <person name="Kumari S."/>
            <person name="Rameshkumar N."/>
        </authorList>
    </citation>
    <scope>NUCLEOTIDE SEQUENCE [LARGE SCALE GENOMIC DNA]</scope>
    <source>
        <strain evidence="1 2">L3B27</strain>
    </source>
</reference>
<dbReference type="Proteomes" id="UP000245890">
    <property type="component" value="Unassembled WGS sequence"/>
</dbReference>
<dbReference type="OrthoDB" id="7376075at2"/>
<dbReference type="AlphaFoldDB" id="A0A2U0SGK2"/>
<evidence type="ECO:0008006" key="3">
    <source>
        <dbReference type="Google" id="ProtNLM"/>
    </source>
</evidence>